<keyword evidence="2" id="KW-0732">Signal</keyword>
<accession>A0A7Z0VI56</accession>
<protein>
    <recommendedName>
        <fullName evidence="5">Doubled CXXCH motif domain-containing protein</fullName>
    </recommendedName>
</protein>
<proteinExistence type="predicted"/>
<keyword evidence="4" id="KW-1185">Reference proteome</keyword>
<dbReference type="RefSeq" id="WP_154723228.1">
    <property type="nucleotide sequence ID" value="NZ_MARB01000042.1"/>
</dbReference>
<dbReference type="OrthoDB" id="9805828at2"/>
<evidence type="ECO:0000313" key="4">
    <source>
        <dbReference type="Proteomes" id="UP000094769"/>
    </source>
</evidence>
<feature type="chain" id="PRO_5031034039" description="Doubled CXXCH motif domain-containing protein" evidence="2">
    <location>
        <begin position="26"/>
        <end position="264"/>
    </location>
</feature>
<dbReference type="EMBL" id="MARB01000042">
    <property type="protein sequence ID" value="ODJ85651.1"/>
    <property type="molecule type" value="Genomic_DNA"/>
</dbReference>
<evidence type="ECO:0008006" key="5">
    <source>
        <dbReference type="Google" id="ProtNLM"/>
    </source>
</evidence>
<evidence type="ECO:0000256" key="1">
    <source>
        <dbReference type="SAM" id="MobiDB-lite"/>
    </source>
</evidence>
<dbReference type="Proteomes" id="UP000094769">
    <property type="component" value="Unassembled WGS sequence"/>
</dbReference>
<evidence type="ECO:0000313" key="3">
    <source>
        <dbReference type="EMBL" id="ODJ85651.1"/>
    </source>
</evidence>
<name>A0A7Z0VI56_9GAMM</name>
<evidence type="ECO:0000256" key="2">
    <source>
        <dbReference type="SAM" id="SignalP"/>
    </source>
</evidence>
<sequence length="264" mass="30235">MTLGIRLLSPLLLSMVLMAIGQVFASDITDKDYDRASWHTIHNKPAIDNADDEQCLSCHQEIVSRKVLFESPAGVKASEVLAWYQTLTTYEGQQDTFHRRHLVTPLAQELMDLKCNTCHQGNDLREEATIPPDHSKQDKTLRKSVNPDVCLMCHGANPYKLMGLPKPWPESRALFQNDCLLCHINIRTNRHQVNFLKANAIEKAAKKDPDICYGCHGGRQWYRIPYPYPRHAWKGMSSTTPEWAKDRPTESEPRFRIENQQAAK</sequence>
<dbReference type="Gene3D" id="3.90.10.10">
    <property type="entry name" value="Cytochrome C3"/>
    <property type="match status" value="1"/>
</dbReference>
<dbReference type="AlphaFoldDB" id="A0A7Z0VI56"/>
<feature type="signal peptide" evidence="2">
    <location>
        <begin position="1"/>
        <end position="25"/>
    </location>
</feature>
<gene>
    <name evidence="3" type="ORF">CODIS_41400</name>
</gene>
<dbReference type="InterPro" id="IPR036280">
    <property type="entry name" value="Multihaem_cyt_sf"/>
</dbReference>
<feature type="compositionally biased region" description="Basic and acidic residues" evidence="1">
    <location>
        <begin position="243"/>
        <end position="257"/>
    </location>
</feature>
<organism evidence="3 4">
    <name type="scientific">Candidatus Thiodiazotropha endolucinida</name>
    <dbReference type="NCBI Taxonomy" id="1655433"/>
    <lineage>
        <taxon>Bacteria</taxon>
        <taxon>Pseudomonadati</taxon>
        <taxon>Pseudomonadota</taxon>
        <taxon>Gammaproteobacteria</taxon>
        <taxon>Chromatiales</taxon>
        <taxon>Sedimenticolaceae</taxon>
        <taxon>Candidatus Thiodiazotropha</taxon>
    </lineage>
</organism>
<dbReference type="SUPFAM" id="SSF48695">
    <property type="entry name" value="Multiheme cytochromes"/>
    <property type="match status" value="1"/>
</dbReference>
<feature type="region of interest" description="Disordered" evidence="1">
    <location>
        <begin position="236"/>
        <end position="264"/>
    </location>
</feature>
<comment type="caution">
    <text evidence="3">The sequence shown here is derived from an EMBL/GenBank/DDBJ whole genome shotgun (WGS) entry which is preliminary data.</text>
</comment>
<reference evidence="3 4" key="1">
    <citation type="submission" date="2016-06" db="EMBL/GenBank/DDBJ databases">
        <title>Genome sequence of endosymbiont of Candidatus Endolucinida thiodiazotropha.</title>
        <authorList>
            <person name="Poehlein A."/>
            <person name="Koenig S."/>
            <person name="Heiden S.E."/>
            <person name="Thuermer A."/>
            <person name="Voget S."/>
            <person name="Daniel R."/>
            <person name="Markert S."/>
            <person name="Gros O."/>
            <person name="Schweder T."/>
        </authorList>
    </citation>
    <scope>NUCLEOTIDE SEQUENCE [LARGE SCALE GENOMIC DNA]</scope>
    <source>
        <strain evidence="3 4">COS</strain>
    </source>
</reference>